<protein>
    <submittedName>
        <fullName evidence="2">Predicted transglutaminase-like cysteine proteinase</fullName>
    </submittedName>
</protein>
<gene>
    <name evidence="2" type="ORF">SAMN04487974_101259</name>
</gene>
<name>A0A1G7S216_9HYPH</name>
<dbReference type="STRING" id="440168.SAMN04487974_101259"/>
<evidence type="ECO:0000256" key="1">
    <source>
        <dbReference type="SAM" id="SignalP"/>
    </source>
</evidence>
<evidence type="ECO:0000313" key="3">
    <source>
        <dbReference type="Proteomes" id="UP000199495"/>
    </source>
</evidence>
<dbReference type="Gene3D" id="3.10.620.30">
    <property type="match status" value="1"/>
</dbReference>
<dbReference type="RefSeq" id="WP_090590088.1">
    <property type="nucleotide sequence ID" value="NZ_FNCS01000001.1"/>
</dbReference>
<dbReference type="EMBL" id="FNCS01000001">
    <property type="protein sequence ID" value="SDG17066.1"/>
    <property type="molecule type" value="Genomic_DNA"/>
</dbReference>
<keyword evidence="3" id="KW-1185">Reference proteome</keyword>
<feature type="chain" id="PRO_5011574595" evidence="1">
    <location>
        <begin position="24"/>
        <end position="173"/>
    </location>
</feature>
<evidence type="ECO:0000313" key="2">
    <source>
        <dbReference type="EMBL" id="SDG17066.1"/>
    </source>
</evidence>
<organism evidence="2 3">
    <name type="scientific">Pelagibacterium luteolum</name>
    <dbReference type="NCBI Taxonomy" id="440168"/>
    <lineage>
        <taxon>Bacteria</taxon>
        <taxon>Pseudomonadati</taxon>
        <taxon>Pseudomonadota</taxon>
        <taxon>Alphaproteobacteria</taxon>
        <taxon>Hyphomicrobiales</taxon>
        <taxon>Devosiaceae</taxon>
        <taxon>Pelagibacterium</taxon>
    </lineage>
</organism>
<accession>A0A1G7S216</accession>
<dbReference type="PANTHER" id="PTHR39327">
    <property type="match status" value="1"/>
</dbReference>
<dbReference type="OrthoDB" id="7206808at2"/>
<dbReference type="Proteomes" id="UP000199495">
    <property type="component" value="Unassembled WGS sequence"/>
</dbReference>
<sequence length="173" mass="18438">MDMLRAVLIGATAILAMSSAAIANSNVRPPIGLQLYCLKDPSTCRPTPAAAVKWSTEVSELLSGINARVNAAIRPRADAQTDSWTLGARYGDCEDYVLTKHQQLIASGVPAGALSFAFTRTSSGEGHAILVVRTDQGDVVLDNLQSSIVLLQNSGYRIERISQAGLLTWSSHN</sequence>
<reference evidence="2 3" key="1">
    <citation type="submission" date="2016-10" db="EMBL/GenBank/DDBJ databases">
        <authorList>
            <person name="de Groot N.N."/>
        </authorList>
    </citation>
    <scope>NUCLEOTIDE SEQUENCE [LARGE SCALE GENOMIC DNA]</scope>
    <source>
        <strain evidence="2 3">CGMCC 1.10267</strain>
    </source>
</reference>
<dbReference type="Pfam" id="PF06035">
    <property type="entry name" value="Peptidase_C93"/>
    <property type="match status" value="1"/>
</dbReference>
<proteinExistence type="predicted"/>
<keyword evidence="1" id="KW-0732">Signal</keyword>
<dbReference type="PANTHER" id="PTHR39327:SF1">
    <property type="entry name" value="BLR5470 PROTEIN"/>
    <property type="match status" value="1"/>
</dbReference>
<dbReference type="AlphaFoldDB" id="A0A1G7S216"/>
<dbReference type="InterPro" id="IPR010319">
    <property type="entry name" value="Transglutaminase-like_Cys_pept"/>
</dbReference>
<feature type="signal peptide" evidence="1">
    <location>
        <begin position="1"/>
        <end position="23"/>
    </location>
</feature>